<keyword evidence="2" id="KW-1185">Reference proteome</keyword>
<reference evidence="1 2" key="1">
    <citation type="submission" date="2024-05" db="EMBL/GenBank/DDBJ databases">
        <title>Genome Sequence and Characterization of the New Strain Purple Sulfur Bacterium of Genus Thioalkalicoccus.</title>
        <authorList>
            <person name="Bryantseva I.A."/>
            <person name="Kyndt J.A."/>
            <person name="Imhoff J.F."/>
        </authorList>
    </citation>
    <scope>NUCLEOTIDE SEQUENCE [LARGE SCALE GENOMIC DNA]</scope>
    <source>
        <strain evidence="1 2">Um2</strain>
    </source>
</reference>
<organism evidence="1 2">
    <name type="scientific">Thioalkalicoccus limnaeus</name>
    <dbReference type="NCBI Taxonomy" id="120681"/>
    <lineage>
        <taxon>Bacteria</taxon>
        <taxon>Pseudomonadati</taxon>
        <taxon>Pseudomonadota</taxon>
        <taxon>Gammaproteobacteria</taxon>
        <taxon>Chromatiales</taxon>
        <taxon>Chromatiaceae</taxon>
        <taxon>Thioalkalicoccus</taxon>
    </lineage>
</organism>
<proteinExistence type="predicted"/>
<gene>
    <name evidence="1" type="ORF">ABC977_03770</name>
</gene>
<sequence length="118" mass="13172">MTIQIRWPVVAAVGLGLVAPFFSAFIDARAVNYDRPFDTSAPIAELPAALRKLHRAGYRITEREPVCGGIADYYVLHRKGIFGTREITILAIFDIDRSFVSAAYESRVSSRLTFDHPT</sequence>
<evidence type="ECO:0000313" key="2">
    <source>
        <dbReference type="Proteomes" id="UP001564408"/>
    </source>
</evidence>
<evidence type="ECO:0008006" key="3">
    <source>
        <dbReference type="Google" id="ProtNLM"/>
    </source>
</evidence>
<evidence type="ECO:0000313" key="1">
    <source>
        <dbReference type="EMBL" id="MEY6431523.1"/>
    </source>
</evidence>
<dbReference type="EMBL" id="JBDKXB010000003">
    <property type="protein sequence ID" value="MEY6431523.1"/>
    <property type="molecule type" value="Genomic_DNA"/>
</dbReference>
<comment type="caution">
    <text evidence="1">The sequence shown here is derived from an EMBL/GenBank/DDBJ whole genome shotgun (WGS) entry which is preliminary data.</text>
</comment>
<name>A0ABV4BAP7_9GAMM</name>
<dbReference type="Proteomes" id="UP001564408">
    <property type="component" value="Unassembled WGS sequence"/>
</dbReference>
<dbReference type="RefSeq" id="WP_369665906.1">
    <property type="nucleotide sequence ID" value="NZ_JBDKXB010000003.1"/>
</dbReference>
<accession>A0ABV4BAP7</accession>
<protein>
    <recommendedName>
        <fullName evidence="3">PepSY domain-containing protein</fullName>
    </recommendedName>
</protein>